<evidence type="ECO:0000313" key="2">
    <source>
        <dbReference type="Proteomes" id="UP000320643"/>
    </source>
</evidence>
<dbReference type="OrthoDB" id="5903604at2"/>
<dbReference type="Proteomes" id="UP000320643">
    <property type="component" value="Unassembled WGS sequence"/>
</dbReference>
<dbReference type="EMBL" id="VJVZ01000011">
    <property type="protein sequence ID" value="TRW22747.1"/>
    <property type="molecule type" value="Genomic_DNA"/>
</dbReference>
<keyword evidence="2" id="KW-1185">Reference proteome</keyword>
<organism evidence="1 2">
    <name type="scientific">Flavobacterium zepuense</name>
    <dbReference type="NCBI Taxonomy" id="2593302"/>
    <lineage>
        <taxon>Bacteria</taxon>
        <taxon>Pseudomonadati</taxon>
        <taxon>Bacteroidota</taxon>
        <taxon>Flavobacteriia</taxon>
        <taxon>Flavobacteriales</taxon>
        <taxon>Flavobacteriaceae</taxon>
        <taxon>Flavobacterium</taxon>
    </lineage>
</organism>
<dbReference type="InterPro" id="IPR025935">
    <property type="entry name" value="AbiH"/>
</dbReference>
<sequence length="413" mass="49616">MNRLVIIGNGFDLAHGLPTSYGHFIDWYWEKVFKKLHSQNTNDSIYYEDNLLRFDLNLFGIYSLSIVNSFKAINSYTAFEKFLVTIQENNYYNDENHSFTYYNSFFQIINNRKSVQNWVDIENEYYKLLRDCLKENNSNHQVKKLHEEFEQVKSLLEKYLHENVANLYDFERHTEYQNTIDIFNLNYRKQRKKYLAEFGDKDYAFVNDWIDEYKKIERTGLKTSDNYKVRNLFLNFNYTPTVDNYALIMNDPDSNIYGENEVIQIHGKLNDKDNPINFGFGDEMDDDYKTIEKKDDNEYLRNIKSFLYLQNSNYKKMLSFIETEEFQVYIMGHSCGLSDRILLNKIFEHNNCLSIKVFYHQFTKPKADGRTDNYTDIVQNISRHFNKKEMMREKIVNKSLCEPLSQNVRFESK</sequence>
<gene>
    <name evidence="1" type="ORF">FMM05_15940</name>
</gene>
<dbReference type="RefSeq" id="WP_143374396.1">
    <property type="nucleotide sequence ID" value="NZ_VJVZ01000011.1"/>
</dbReference>
<evidence type="ECO:0000313" key="1">
    <source>
        <dbReference type="EMBL" id="TRW22747.1"/>
    </source>
</evidence>
<dbReference type="AlphaFoldDB" id="A0A552UX12"/>
<dbReference type="Pfam" id="PF14253">
    <property type="entry name" value="AbiH"/>
    <property type="match status" value="1"/>
</dbReference>
<reference evidence="1 2" key="1">
    <citation type="submission" date="2019-07" db="EMBL/GenBank/DDBJ databases">
        <title>Flavobacterium sp. nov., isolated from glacier ice.</title>
        <authorList>
            <person name="Liu Q."/>
            <person name="Xin Y.-H."/>
        </authorList>
    </citation>
    <scope>NUCLEOTIDE SEQUENCE [LARGE SCALE GENOMIC DNA]</scope>
    <source>
        <strain evidence="1 2">ZT4R6</strain>
    </source>
</reference>
<proteinExistence type="predicted"/>
<evidence type="ECO:0008006" key="3">
    <source>
        <dbReference type="Google" id="ProtNLM"/>
    </source>
</evidence>
<protein>
    <recommendedName>
        <fullName evidence="3">Bacteriophage abortive infection AbiH</fullName>
    </recommendedName>
</protein>
<name>A0A552UX12_9FLAO</name>
<comment type="caution">
    <text evidence="1">The sequence shown here is derived from an EMBL/GenBank/DDBJ whole genome shotgun (WGS) entry which is preliminary data.</text>
</comment>
<accession>A0A552UX12</accession>